<keyword evidence="2" id="KW-0378">Hydrolase</keyword>
<dbReference type="InterPro" id="IPR006684">
    <property type="entry name" value="YbgC/YbaW"/>
</dbReference>
<dbReference type="Proteomes" id="UP000177905">
    <property type="component" value="Unassembled WGS sequence"/>
</dbReference>
<reference evidence="3 4" key="1">
    <citation type="journal article" date="2016" name="Nat. Commun.">
        <title>Thousands of microbial genomes shed light on interconnected biogeochemical processes in an aquifer system.</title>
        <authorList>
            <person name="Anantharaman K."/>
            <person name="Brown C.T."/>
            <person name="Hug L.A."/>
            <person name="Sharon I."/>
            <person name="Castelle C.J."/>
            <person name="Probst A.J."/>
            <person name="Thomas B.C."/>
            <person name="Singh A."/>
            <person name="Wilkins M.J."/>
            <person name="Karaoz U."/>
            <person name="Brodie E.L."/>
            <person name="Williams K.H."/>
            <person name="Hubbard S.S."/>
            <person name="Banfield J.F."/>
        </authorList>
    </citation>
    <scope>NUCLEOTIDE SEQUENCE [LARGE SCALE GENOMIC DNA]</scope>
</reference>
<sequence length="135" mass="15628">MKHQMTVRIVYKDTDAGGVVYYANYLGFFEQGRTEYIRNLGFSLKEYEQRGTLFAVEHVDCNYNSPAFYDDEIVIETEVEKTTGARIVFLQKCFRGNQLLVTARTTLFAMDVKNLRPMRIPQEFLDKIDGVYGKG</sequence>
<evidence type="ECO:0000313" key="4">
    <source>
        <dbReference type="Proteomes" id="UP000177905"/>
    </source>
</evidence>
<dbReference type="PIRSF" id="PIRSF003230">
    <property type="entry name" value="YbgC"/>
    <property type="match status" value="1"/>
</dbReference>
<dbReference type="InterPro" id="IPR029069">
    <property type="entry name" value="HotDog_dom_sf"/>
</dbReference>
<dbReference type="EMBL" id="MEUA01000033">
    <property type="protein sequence ID" value="OGC14655.1"/>
    <property type="molecule type" value="Genomic_DNA"/>
</dbReference>
<accession>A0A1F4S2J0</accession>
<dbReference type="PANTHER" id="PTHR31793">
    <property type="entry name" value="4-HYDROXYBENZOYL-COA THIOESTERASE FAMILY MEMBER"/>
    <property type="match status" value="1"/>
</dbReference>
<dbReference type="AlphaFoldDB" id="A0A1F4S2J0"/>
<evidence type="ECO:0000256" key="1">
    <source>
        <dbReference type="ARBA" id="ARBA00005953"/>
    </source>
</evidence>
<comment type="similarity">
    <text evidence="1">Belongs to the 4-hydroxybenzoyl-CoA thioesterase family.</text>
</comment>
<dbReference type="NCBIfam" id="TIGR00051">
    <property type="entry name" value="YbgC/FadM family acyl-CoA thioesterase"/>
    <property type="match status" value="1"/>
</dbReference>
<organism evidence="3 4">
    <name type="scientific">candidate division WOR-1 bacterium RIFOXYB2_FULL_36_35</name>
    <dbReference type="NCBI Taxonomy" id="1802578"/>
    <lineage>
        <taxon>Bacteria</taxon>
        <taxon>Bacillati</taxon>
        <taxon>Saganbacteria</taxon>
    </lineage>
</organism>
<evidence type="ECO:0000313" key="3">
    <source>
        <dbReference type="EMBL" id="OGC14655.1"/>
    </source>
</evidence>
<proteinExistence type="inferred from homology"/>
<evidence type="ECO:0000256" key="2">
    <source>
        <dbReference type="ARBA" id="ARBA00022801"/>
    </source>
</evidence>
<dbReference type="SUPFAM" id="SSF54637">
    <property type="entry name" value="Thioesterase/thiol ester dehydrase-isomerase"/>
    <property type="match status" value="1"/>
</dbReference>
<name>A0A1F4S2J0_UNCSA</name>
<comment type="caution">
    <text evidence="3">The sequence shown here is derived from an EMBL/GenBank/DDBJ whole genome shotgun (WGS) entry which is preliminary data.</text>
</comment>
<dbReference type="InterPro" id="IPR050563">
    <property type="entry name" value="4-hydroxybenzoyl-CoA_TE"/>
</dbReference>
<dbReference type="Gene3D" id="3.10.129.10">
    <property type="entry name" value="Hotdog Thioesterase"/>
    <property type="match status" value="1"/>
</dbReference>
<dbReference type="CDD" id="cd00586">
    <property type="entry name" value="4HBT"/>
    <property type="match status" value="1"/>
</dbReference>
<dbReference type="PANTHER" id="PTHR31793:SF27">
    <property type="entry name" value="NOVEL THIOESTERASE SUPERFAMILY DOMAIN AND SAPOSIN A-TYPE DOMAIN CONTAINING PROTEIN (0610012H03RIK)"/>
    <property type="match status" value="1"/>
</dbReference>
<dbReference type="Pfam" id="PF13279">
    <property type="entry name" value="4HBT_2"/>
    <property type="match status" value="1"/>
</dbReference>
<protein>
    <submittedName>
        <fullName evidence="3">Uncharacterized protein</fullName>
    </submittedName>
</protein>
<gene>
    <name evidence="3" type="ORF">A2290_01235</name>
</gene>
<dbReference type="GO" id="GO:0047617">
    <property type="term" value="F:fatty acyl-CoA hydrolase activity"/>
    <property type="evidence" value="ECO:0007669"/>
    <property type="project" value="TreeGrafter"/>
</dbReference>